<dbReference type="EMBL" id="LDAU01000205">
    <property type="protein sequence ID" value="KRW99637.1"/>
    <property type="molecule type" value="Genomic_DNA"/>
</dbReference>
<dbReference type="SUPFAM" id="SSF56112">
    <property type="entry name" value="Protein kinase-like (PK-like)"/>
    <property type="match status" value="1"/>
</dbReference>
<evidence type="ECO:0000256" key="2">
    <source>
        <dbReference type="ARBA" id="ARBA00022741"/>
    </source>
</evidence>
<evidence type="ECO:0000256" key="7">
    <source>
        <dbReference type="ARBA" id="ARBA00049014"/>
    </source>
</evidence>
<keyword evidence="14" id="KW-1185">Reference proteome</keyword>
<dbReference type="InterPro" id="IPR008271">
    <property type="entry name" value="Ser/Thr_kinase_AS"/>
</dbReference>
<dbReference type="OMA" id="HAYKIGK"/>
<evidence type="ECO:0000256" key="10">
    <source>
        <dbReference type="PROSITE-ProRule" id="PRU10141"/>
    </source>
</evidence>
<evidence type="ECO:0000256" key="1">
    <source>
        <dbReference type="ARBA" id="ARBA00022679"/>
    </source>
</evidence>
<dbReference type="InParanoid" id="A0A0V0QBP5"/>
<keyword evidence="2 10" id="KW-0547">Nucleotide-binding</keyword>
<keyword evidence="4 10" id="KW-0067">ATP-binding</keyword>
<feature type="domain" description="Protein kinase" evidence="12">
    <location>
        <begin position="81"/>
        <end position="330"/>
    </location>
</feature>
<keyword evidence="3 13" id="KW-0418">Kinase</keyword>
<accession>A0A0V0QBP5</accession>
<evidence type="ECO:0000256" key="9">
    <source>
        <dbReference type="ARBA" id="ARBA00051693"/>
    </source>
</evidence>
<comment type="catalytic activity">
    <reaction evidence="7">
        <text>L-seryl-[protein] + ATP = O-phospho-L-seryl-[protein] + ADP + H(+)</text>
        <dbReference type="Rhea" id="RHEA:17989"/>
        <dbReference type="Rhea" id="RHEA-COMP:9863"/>
        <dbReference type="Rhea" id="RHEA-COMP:11604"/>
        <dbReference type="ChEBI" id="CHEBI:15378"/>
        <dbReference type="ChEBI" id="CHEBI:29999"/>
        <dbReference type="ChEBI" id="CHEBI:30616"/>
        <dbReference type="ChEBI" id="CHEBI:83421"/>
        <dbReference type="ChEBI" id="CHEBI:456216"/>
        <dbReference type="EC" id="2.7.12.2"/>
    </reaction>
</comment>
<protein>
    <recommendedName>
        <fullName evidence="6">mitogen-activated protein kinase kinase</fullName>
        <ecNumber evidence="6">2.7.12.2</ecNumber>
    </recommendedName>
</protein>
<comment type="catalytic activity">
    <reaction evidence="8">
        <text>L-threonyl-[protein] + ATP = O-phospho-L-threonyl-[protein] + ADP + H(+)</text>
        <dbReference type="Rhea" id="RHEA:46608"/>
        <dbReference type="Rhea" id="RHEA-COMP:11060"/>
        <dbReference type="Rhea" id="RHEA-COMP:11605"/>
        <dbReference type="ChEBI" id="CHEBI:15378"/>
        <dbReference type="ChEBI" id="CHEBI:30013"/>
        <dbReference type="ChEBI" id="CHEBI:30616"/>
        <dbReference type="ChEBI" id="CHEBI:61977"/>
        <dbReference type="ChEBI" id="CHEBI:456216"/>
        <dbReference type="EC" id="2.7.12.2"/>
    </reaction>
</comment>
<sequence>MQFQIKINFILNLQNFIIKYFQNKQFINNKKILMEVNMIYDREIDPKDYKFSEEQINNFKQKGILKEDKTIDQYIIPPNQIEIRETIGRGSGGVVKLAVDKITGVQFALKEMSVNLSPEFQKQLDIELHVLMKCKHPNIIKCYGASLNNGQIQIAMEYMDFGTLDNLGQMFGKLDQEVLGPIFVQCLKGLDYLHSDLKIIHRDIKPQNILINKQGEVKLTDFGVSGKISTQQNQKNTWTGTVTYMAPERIIGESYGTDSDLWSLGITMLELATGKYPYSQFQYNTFWQLLETIQQNQPPELPDDYDDKDLRDVLNHCVPMLSQWLDPVYE</sequence>
<dbReference type="PROSITE" id="PS00107">
    <property type="entry name" value="PROTEIN_KINASE_ATP"/>
    <property type="match status" value="1"/>
</dbReference>
<dbReference type="PROSITE" id="PS50011">
    <property type="entry name" value="PROTEIN_KINASE_DOM"/>
    <property type="match status" value="1"/>
</dbReference>
<evidence type="ECO:0000313" key="14">
    <source>
        <dbReference type="Proteomes" id="UP000054937"/>
    </source>
</evidence>
<evidence type="ECO:0000256" key="4">
    <source>
        <dbReference type="ARBA" id="ARBA00022840"/>
    </source>
</evidence>
<evidence type="ECO:0000256" key="3">
    <source>
        <dbReference type="ARBA" id="ARBA00022777"/>
    </source>
</evidence>
<dbReference type="Pfam" id="PF00069">
    <property type="entry name" value="Pkinase"/>
    <property type="match status" value="1"/>
</dbReference>
<comment type="catalytic activity">
    <reaction evidence="9">
        <text>L-tyrosyl-[protein] + ATP = O-phospho-L-tyrosyl-[protein] + ADP + H(+)</text>
        <dbReference type="Rhea" id="RHEA:10596"/>
        <dbReference type="Rhea" id="RHEA-COMP:10136"/>
        <dbReference type="Rhea" id="RHEA-COMP:20101"/>
        <dbReference type="ChEBI" id="CHEBI:15378"/>
        <dbReference type="ChEBI" id="CHEBI:30616"/>
        <dbReference type="ChEBI" id="CHEBI:46858"/>
        <dbReference type="ChEBI" id="CHEBI:61978"/>
        <dbReference type="ChEBI" id="CHEBI:456216"/>
        <dbReference type="EC" id="2.7.12.2"/>
    </reaction>
</comment>
<keyword evidence="11" id="KW-0723">Serine/threonine-protein kinase</keyword>
<evidence type="ECO:0000313" key="13">
    <source>
        <dbReference type="EMBL" id="KRW99637.1"/>
    </source>
</evidence>
<dbReference type="GO" id="GO:0004708">
    <property type="term" value="F:MAP kinase kinase activity"/>
    <property type="evidence" value="ECO:0007669"/>
    <property type="project" value="UniProtKB-EC"/>
</dbReference>
<dbReference type="Gene3D" id="3.30.200.20">
    <property type="entry name" value="Phosphorylase Kinase, domain 1"/>
    <property type="match status" value="1"/>
</dbReference>
<dbReference type="GO" id="GO:0005524">
    <property type="term" value="F:ATP binding"/>
    <property type="evidence" value="ECO:0007669"/>
    <property type="project" value="UniProtKB-UniRule"/>
</dbReference>
<proteinExistence type="inferred from homology"/>
<name>A0A0V0QBP5_PSEPJ</name>
<reference evidence="13 14" key="1">
    <citation type="journal article" date="2015" name="Sci. Rep.">
        <title>Genome of the facultative scuticociliatosis pathogen Pseudocohnilembus persalinus provides insight into its virulence through horizontal gene transfer.</title>
        <authorList>
            <person name="Xiong J."/>
            <person name="Wang G."/>
            <person name="Cheng J."/>
            <person name="Tian M."/>
            <person name="Pan X."/>
            <person name="Warren A."/>
            <person name="Jiang C."/>
            <person name="Yuan D."/>
            <person name="Miao W."/>
        </authorList>
    </citation>
    <scope>NUCLEOTIDE SEQUENCE [LARGE SCALE GENOMIC DNA]</scope>
    <source>
        <strain evidence="13">36N120E</strain>
    </source>
</reference>
<evidence type="ECO:0000256" key="6">
    <source>
        <dbReference type="ARBA" id="ARBA00038999"/>
    </source>
</evidence>
<organism evidence="13 14">
    <name type="scientific">Pseudocohnilembus persalinus</name>
    <name type="common">Ciliate</name>
    <dbReference type="NCBI Taxonomy" id="266149"/>
    <lineage>
        <taxon>Eukaryota</taxon>
        <taxon>Sar</taxon>
        <taxon>Alveolata</taxon>
        <taxon>Ciliophora</taxon>
        <taxon>Intramacronucleata</taxon>
        <taxon>Oligohymenophorea</taxon>
        <taxon>Scuticociliatia</taxon>
        <taxon>Philasterida</taxon>
        <taxon>Pseudocohnilembidae</taxon>
        <taxon>Pseudocohnilembus</taxon>
    </lineage>
</organism>
<evidence type="ECO:0000259" key="12">
    <source>
        <dbReference type="PROSITE" id="PS50011"/>
    </source>
</evidence>
<dbReference type="OrthoDB" id="10252354at2759"/>
<gene>
    <name evidence="13" type="ORF">PPERSA_03438</name>
</gene>
<feature type="binding site" evidence="10">
    <location>
        <position position="110"/>
    </location>
    <ligand>
        <name>ATP</name>
        <dbReference type="ChEBI" id="CHEBI:30616"/>
    </ligand>
</feature>
<dbReference type="Gene3D" id="1.10.510.10">
    <property type="entry name" value="Transferase(Phosphotransferase) domain 1"/>
    <property type="match status" value="1"/>
</dbReference>
<dbReference type="EC" id="2.7.12.2" evidence="6"/>
<dbReference type="SMART" id="SM00220">
    <property type="entry name" value="S_TKc"/>
    <property type="match status" value="1"/>
</dbReference>
<keyword evidence="1" id="KW-0808">Transferase</keyword>
<dbReference type="PROSITE" id="PS00108">
    <property type="entry name" value="PROTEIN_KINASE_ST"/>
    <property type="match status" value="1"/>
</dbReference>
<dbReference type="AlphaFoldDB" id="A0A0V0QBP5"/>
<dbReference type="GO" id="GO:0004674">
    <property type="term" value="F:protein serine/threonine kinase activity"/>
    <property type="evidence" value="ECO:0007669"/>
    <property type="project" value="UniProtKB-KW"/>
</dbReference>
<evidence type="ECO:0000256" key="5">
    <source>
        <dbReference type="ARBA" id="ARBA00038035"/>
    </source>
</evidence>
<dbReference type="InterPro" id="IPR017441">
    <property type="entry name" value="Protein_kinase_ATP_BS"/>
</dbReference>
<comment type="similarity">
    <text evidence="5">Belongs to the protein kinase superfamily. STE Ser/Thr protein kinase family. MAP kinase kinase subfamily.</text>
</comment>
<dbReference type="PANTHER" id="PTHR48013">
    <property type="entry name" value="DUAL SPECIFICITY MITOGEN-ACTIVATED PROTEIN KINASE KINASE 5-RELATED"/>
    <property type="match status" value="1"/>
</dbReference>
<evidence type="ECO:0000256" key="8">
    <source>
        <dbReference type="ARBA" id="ARBA00049299"/>
    </source>
</evidence>
<dbReference type="InterPro" id="IPR011009">
    <property type="entry name" value="Kinase-like_dom_sf"/>
</dbReference>
<evidence type="ECO:0000256" key="11">
    <source>
        <dbReference type="RuleBase" id="RU000304"/>
    </source>
</evidence>
<dbReference type="PANTHER" id="PTHR48013:SF9">
    <property type="entry name" value="DUAL SPECIFICITY MITOGEN-ACTIVATED PROTEIN KINASE KINASE 5"/>
    <property type="match status" value="1"/>
</dbReference>
<dbReference type="Proteomes" id="UP000054937">
    <property type="component" value="Unassembled WGS sequence"/>
</dbReference>
<comment type="caution">
    <text evidence="13">The sequence shown here is derived from an EMBL/GenBank/DDBJ whole genome shotgun (WGS) entry which is preliminary data.</text>
</comment>
<dbReference type="InterPro" id="IPR000719">
    <property type="entry name" value="Prot_kinase_dom"/>
</dbReference>